<feature type="transmembrane region" description="Helical" evidence="2">
    <location>
        <begin position="122"/>
        <end position="140"/>
    </location>
</feature>
<evidence type="ECO:0000313" key="4">
    <source>
        <dbReference type="Proteomes" id="UP000219947"/>
    </source>
</evidence>
<evidence type="ECO:0000313" key="3">
    <source>
        <dbReference type="EMBL" id="PEN17386.1"/>
    </source>
</evidence>
<name>A0A2A8D8V7_9MICC</name>
<keyword evidence="2" id="KW-1133">Transmembrane helix</keyword>
<keyword evidence="4" id="KW-1185">Reference proteome</keyword>
<dbReference type="RefSeq" id="WP_098042515.1">
    <property type="nucleotide sequence ID" value="NZ_CAURLQ010000034.1"/>
</dbReference>
<gene>
    <name evidence="3" type="ORF">CRM92_05145</name>
</gene>
<keyword evidence="2" id="KW-0472">Membrane</keyword>
<organism evidence="3 4">
    <name type="scientific">Rothia dentocariosa</name>
    <dbReference type="NCBI Taxonomy" id="2047"/>
    <lineage>
        <taxon>Bacteria</taxon>
        <taxon>Bacillati</taxon>
        <taxon>Actinomycetota</taxon>
        <taxon>Actinomycetes</taxon>
        <taxon>Micrococcales</taxon>
        <taxon>Micrococcaceae</taxon>
        <taxon>Rothia</taxon>
    </lineage>
</organism>
<feature type="region of interest" description="Disordered" evidence="1">
    <location>
        <begin position="88"/>
        <end position="114"/>
    </location>
</feature>
<protein>
    <recommendedName>
        <fullName evidence="5">DUF4244 domain-containing protein</fullName>
    </recommendedName>
</protein>
<sequence length="169" mass="18345">MTVVHSAPALHTTHRSTQECLEAYARTEENPVLLGQALDEYTNIYLQQLEPHLAQQLAQALAAGYTLDKCAAECRSLSEHEELFAENRKGEDTELHEMTSPTDEVEYANENDPEEGASTAEYGIVMLAAVGFAGLLVAILKSDEIRGMLVDMVKNALATGGSGLTFGLF</sequence>
<dbReference type="AlphaFoldDB" id="A0A2A8D8V7"/>
<keyword evidence="2" id="KW-0812">Transmembrane</keyword>
<reference evidence="3" key="1">
    <citation type="submission" date="2017-10" db="EMBL/GenBank/DDBJ databases">
        <title>Kefir isolates.</title>
        <authorList>
            <person name="Kim Y."/>
            <person name="Blasche S."/>
        </authorList>
    </citation>
    <scope>NUCLEOTIDE SEQUENCE [LARGE SCALE GENOMIC DNA]</scope>
    <source>
        <strain evidence="3">OG2-2</strain>
    </source>
</reference>
<feature type="compositionally biased region" description="Basic and acidic residues" evidence="1">
    <location>
        <begin position="88"/>
        <end position="97"/>
    </location>
</feature>
<proteinExistence type="predicted"/>
<evidence type="ECO:0000256" key="2">
    <source>
        <dbReference type="SAM" id="Phobius"/>
    </source>
</evidence>
<dbReference type="EMBL" id="PDEV01000001">
    <property type="protein sequence ID" value="PEN17386.1"/>
    <property type="molecule type" value="Genomic_DNA"/>
</dbReference>
<evidence type="ECO:0000256" key="1">
    <source>
        <dbReference type="SAM" id="MobiDB-lite"/>
    </source>
</evidence>
<dbReference type="Proteomes" id="UP000219947">
    <property type="component" value="Unassembled WGS sequence"/>
</dbReference>
<dbReference type="InterPro" id="IPR025338">
    <property type="entry name" value="DUF4244"/>
</dbReference>
<accession>A0A2A8D8V7</accession>
<comment type="caution">
    <text evidence="3">The sequence shown here is derived from an EMBL/GenBank/DDBJ whole genome shotgun (WGS) entry which is preliminary data.</text>
</comment>
<dbReference type="Pfam" id="PF14029">
    <property type="entry name" value="DUF4244"/>
    <property type="match status" value="1"/>
</dbReference>
<evidence type="ECO:0008006" key="5">
    <source>
        <dbReference type="Google" id="ProtNLM"/>
    </source>
</evidence>
<feature type="compositionally biased region" description="Acidic residues" evidence="1">
    <location>
        <begin position="103"/>
        <end position="114"/>
    </location>
</feature>